<gene>
    <name evidence="2" type="ORF">MM415A05916_0010</name>
    <name evidence="3" type="ORF">MM415B05189_0013</name>
</gene>
<keyword evidence="3" id="KW-0540">Nuclease</keyword>
<evidence type="ECO:0000313" key="2">
    <source>
        <dbReference type="EMBL" id="QJA68697.1"/>
    </source>
</evidence>
<protein>
    <submittedName>
        <fullName evidence="3">Putative homing endonuclease</fullName>
    </submittedName>
</protein>
<dbReference type="EMBL" id="MT143341">
    <property type="protein sequence ID" value="QJA95761.1"/>
    <property type="molecule type" value="Genomic_DNA"/>
</dbReference>
<dbReference type="InterPro" id="IPR002711">
    <property type="entry name" value="HNH"/>
</dbReference>
<dbReference type="EMBL" id="MT141640">
    <property type="protein sequence ID" value="QJA68697.1"/>
    <property type="molecule type" value="Genomic_DNA"/>
</dbReference>
<dbReference type="AlphaFoldDB" id="A0A6M3LS11"/>
<sequence>MMKILLDKGMMLPYIIDMAAPDNFCLVCGGYRDQSELLCPHHIIPVGARAQAIRLFGHYDDPRNVMTVCKRCHVSIHNGQIDVLKILKQYKDMNIFRWEILVNYWEESR</sequence>
<feature type="domain" description="HNH" evidence="1">
    <location>
        <begin position="25"/>
        <end position="78"/>
    </location>
</feature>
<keyword evidence="3" id="KW-0378">Hydrolase</keyword>
<proteinExistence type="predicted"/>
<accession>A0A6M3LS11</accession>
<dbReference type="GO" id="GO:0004519">
    <property type="term" value="F:endonuclease activity"/>
    <property type="evidence" value="ECO:0007669"/>
    <property type="project" value="UniProtKB-KW"/>
</dbReference>
<reference evidence="3" key="1">
    <citation type="submission" date="2020-03" db="EMBL/GenBank/DDBJ databases">
        <title>The deep terrestrial virosphere.</title>
        <authorList>
            <person name="Holmfeldt K."/>
            <person name="Nilsson E."/>
            <person name="Simone D."/>
            <person name="Lopez-Fernandez M."/>
            <person name="Wu X."/>
            <person name="de Brujin I."/>
            <person name="Lundin D."/>
            <person name="Andersson A."/>
            <person name="Bertilsson S."/>
            <person name="Dopson M."/>
        </authorList>
    </citation>
    <scope>NUCLEOTIDE SEQUENCE</scope>
    <source>
        <strain evidence="2">MM415A05916</strain>
        <strain evidence="3">MM415B05189</strain>
    </source>
</reference>
<evidence type="ECO:0000259" key="1">
    <source>
        <dbReference type="Pfam" id="PF01844"/>
    </source>
</evidence>
<dbReference type="Pfam" id="PF01844">
    <property type="entry name" value="HNH"/>
    <property type="match status" value="1"/>
</dbReference>
<keyword evidence="3" id="KW-0255">Endonuclease</keyword>
<dbReference type="GO" id="GO:0003676">
    <property type="term" value="F:nucleic acid binding"/>
    <property type="evidence" value="ECO:0007669"/>
    <property type="project" value="InterPro"/>
</dbReference>
<name>A0A6M3LS11_9ZZZZ</name>
<organism evidence="3">
    <name type="scientific">viral metagenome</name>
    <dbReference type="NCBI Taxonomy" id="1070528"/>
    <lineage>
        <taxon>unclassified sequences</taxon>
        <taxon>metagenomes</taxon>
        <taxon>organismal metagenomes</taxon>
    </lineage>
</organism>
<dbReference type="InterPro" id="IPR003615">
    <property type="entry name" value="HNH_nuc"/>
</dbReference>
<evidence type="ECO:0000313" key="3">
    <source>
        <dbReference type="EMBL" id="QJA95761.1"/>
    </source>
</evidence>
<dbReference type="CDD" id="cd00085">
    <property type="entry name" value="HNHc"/>
    <property type="match status" value="1"/>
</dbReference>
<dbReference type="GO" id="GO:0008270">
    <property type="term" value="F:zinc ion binding"/>
    <property type="evidence" value="ECO:0007669"/>
    <property type="project" value="InterPro"/>
</dbReference>
<dbReference type="Gene3D" id="1.10.30.50">
    <property type="match status" value="1"/>
</dbReference>